<dbReference type="NCBIfam" id="NF038083">
    <property type="entry name" value="CU044_5270_fam"/>
    <property type="match status" value="1"/>
</dbReference>
<name>A0A4V2YZ68_9ACTN</name>
<keyword evidence="2" id="KW-0472">Membrane</keyword>
<evidence type="ECO:0000256" key="1">
    <source>
        <dbReference type="SAM" id="MobiDB-lite"/>
    </source>
</evidence>
<accession>A0A4V2YZ68</accession>
<keyword evidence="4" id="KW-1185">Reference proteome</keyword>
<dbReference type="RefSeq" id="WP_131889385.1">
    <property type="nucleotide sequence ID" value="NZ_SMKU01000009.1"/>
</dbReference>
<comment type="caution">
    <text evidence="3">The sequence shown here is derived from an EMBL/GenBank/DDBJ whole genome shotgun (WGS) entry which is preliminary data.</text>
</comment>
<feature type="transmembrane region" description="Helical" evidence="2">
    <location>
        <begin position="51"/>
        <end position="71"/>
    </location>
</feature>
<keyword evidence="2" id="KW-0812">Transmembrane</keyword>
<protein>
    <submittedName>
        <fullName evidence="3">Uncharacterized protein</fullName>
    </submittedName>
</protein>
<evidence type="ECO:0000313" key="3">
    <source>
        <dbReference type="EMBL" id="TDD95827.1"/>
    </source>
</evidence>
<feature type="region of interest" description="Disordered" evidence="1">
    <location>
        <begin position="179"/>
        <end position="214"/>
    </location>
</feature>
<evidence type="ECO:0000313" key="4">
    <source>
        <dbReference type="Proteomes" id="UP000294513"/>
    </source>
</evidence>
<organism evidence="3 4">
    <name type="scientific">Actinomadura rubrisoli</name>
    <dbReference type="NCBI Taxonomy" id="2530368"/>
    <lineage>
        <taxon>Bacteria</taxon>
        <taxon>Bacillati</taxon>
        <taxon>Actinomycetota</taxon>
        <taxon>Actinomycetes</taxon>
        <taxon>Streptosporangiales</taxon>
        <taxon>Thermomonosporaceae</taxon>
        <taxon>Actinomadura</taxon>
    </lineage>
</organism>
<dbReference type="Proteomes" id="UP000294513">
    <property type="component" value="Unassembled WGS sequence"/>
</dbReference>
<dbReference type="InterPro" id="IPR047789">
    <property type="entry name" value="CU044_5270-like"/>
</dbReference>
<reference evidence="3 4" key="1">
    <citation type="submission" date="2019-03" db="EMBL/GenBank/DDBJ databases">
        <title>Draft genome sequences of novel Actinobacteria.</title>
        <authorList>
            <person name="Sahin N."/>
            <person name="Ay H."/>
            <person name="Saygin H."/>
        </authorList>
    </citation>
    <scope>NUCLEOTIDE SEQUENCE [LARGE SCALE GENOMIC DNA]</scope>
    <source>
        <strain evidence="3 4">H3C3</strain>
    </source>
</reference>
<sequence length="368" mass="39175">MDEITLVERAFAEPEAAPAAVAAGRERLVLLARAESADPPRPLVRRVRQRPVIAGLATLIAATAAAAVVVVNADPAPSRAPGSPAGGILLVAASKSEAAPAVQGRYWRMKVETGEEHDVGTGKKHYNMLLRRVDDRWHPLSPKGDGWYAWQVFAPRPATPADGLAWRADGSPQRWKWRACSRPSPDGGRVSVQSVPLPNGERCGELDSSPTPVRAQRMRGGMKEFLKGIGADVTKLSEDPAVLRGQLLKWARDGGTGGPVEGEAAQLWLGVSYLLFQPEASVSGRLRAAGYRILAELPEVKPLGPATDAAGRHGQALALAIGHGGTDRIIIDPATGAPLAQESFEKGRRVRYELVLKAELTDRGPAAD</sequence>
<dbReference type="AlphaFoldDB" id="A0A4V2YZ68"/>
<evidence type="ECO:0000256" key="2">
    <source>
        <dbReference type="SAM" id="Phobius"/>
    </source>
</evidence>
<dbReference type="EMBL" id="SMKU01000009">
    <property type="protein sequence ID" value="TDD95827.1"/>
    <property type="molecule type" value="Genomic_DNA"/>
</dbReference>
<gene>
    <name evidence="3" type="ORF">E1298_04070</name>
</gene>
<proteinExistence type="predicted"/>
<keyword evidence="2" id="KW-1133">Transmembrane helix</keyword>
<dbReference type="OrthoDB" id="3468845at2"/>